<protein>
    <submittedName>
        <fullName evidence="4">CBS domain-containing protein</fullName>
    </submittedName>
</protein>
<dbReference type="InterPro" id="IPR046342">
    <property type="entry name" value="CBS_dom_sf"/>
</dbReference>
<dbReference type="InterPro" id="IPR000644">
    <property type="entry name" value="CBS_dom"/>
</dbReference>
<dbReference type="InterPro" id="IPR051257">
    <property type="entry name" value="Diverse_CBS-Domain"/>
</dbReference>
<name>N6W8A6_9GAMM</name>
<dbReference type="eggNOG" id="COG0517">
    <property type="taxonomic scope" value="Bacteria"/>
</dbReference>
<dbReference type="SUPFAM" id="SSF54631">
    <property type="entry name" value="CBS-domain pair"/>
    <property type="match status" value="1"/>
</dbReference>
<evidence type="ECO:0000256" key="2">
    <source>
        <dbReference type="PROSITE-ProRule" id="PRU00703"/>
    </source>
</evidence>
<keyword evidence="1 2" id="KW-0129">CBS domain</keyword>
<dbReference type="Pfam" id="PF00571">
    <property type="entry name" value="CBS"/>
    <property type="match status" value="2"/>
</dbReference>
<evidence type="ECO:0000256" key="1">
    <source>
        <dbReference type="ARBA" id="ARBA00023122"/>
    </source>
</evidence>
<dbReference type="PROSITE" id="PS51371">
    <property type="entry name" value="CBS"/>
    <property type="match status" value="2"/>
</dbReference>
<evidence type="ECO:0000313" key="5">
    <source>
        <dbReference type="Proteomes" id="UP000013165"/>
    </source>
</evidence>
<comment type="caution">
    <text evidence="4">The sequence shown here is derived from an EMBL/GenBank/DDBJ whole genome shotgun (WGS) entry which is preliminary data.</text>
</comment>
<evidence type="ECO:0000313" key="4">
    <source>
        <dbReference type="EMBL" id="ENO16514.1"/>
    </source>
</evidence>
<dbReference type="PATRIC" id="fig|626887.3.peg.445"/>
<proteinExistence type="predicted"/>
<dbReference type="HOGENOM" id="CLU_040681_12_0_6"/>
<dbReference type="Gene3D" id="3.10.580.10">
    <property type="entry name" value="CBS-domain"/>
    <property type="match status" value="1"/>
</dbReference>
<dbReference type="PANTHER" id="PTHR43080:SF2">
    <property type="entry name" value="CBS DOMAIN-CONTAINING PROTEIN"/>
    <property type="match status" value="1"/>
</dbReference>
<dbReference type="OrthoDB" id="9794094at2"/>
<organism evidence="4 5">
    <name type="scientific">Marinobacter nanhaiticus D15-8W</name>
    <dbReference type="NCBI Taxonomy" id="626887"/>
    <lineage>
        <taxon>Bacteria</taxon>
        <taxon>Pseudomonadati</taxon>
        <taxon>Pseudomonadota</taxon>
        <taxon>Gammaproteobacteria</taxon>
        <taxon>Pseudomonadales</taxon>
        <taxon>Marinobacteraceae</taxon>
        <taxon>Marinobacter</taxon>
    </lineage>
</organism>
<evidence type="ECO:0000259" key="3">
    <source>
        <dbReference type="PROSITE" id="PS51371"/>
    </source>
</evidence>
<dbReference type="SMART" id="SM00116">
    <property type="entry name" value="CBS"/>
    <property type="match status" value="2"/>
</dbReference>
<accession>N6W8A6</accession>
<dbReference type="CDD" id="cd04622">
    <property type="entry name" value="CBS_pair_HRP1_like"/>
    <property type="match status" value="1"/>
</dbReference>
<dbReference type="PANTHER" id="PTHR43080">
    <property type="entry name" value="CBS DOMAIN-CONTAINING PROTEIN CBSX3, MITOCHONDRIAL"/>
    <property type="match status" value="1"/>
</dbReference>
<keyword evidence="5" id="KW-1185">Reference proteome</keyword>
<dbReference type="EMBL" id="APLQ01000010">
    <property type="protein sequence ID" value="ENO16514.1"/>
    <property type="molecule type" value="Genomic_DNA"/>
</dbReference>
<feature type="domain" description="CBS" evidence="3">
    <location>
        <begin position="71"/>
        <end position="129"/>
    </location>
</feature>
<feature type="domain" description="CBS" evidence="3">
    <location>
        <begin position="7"/>
        <end position="62"/>
    </location>
</feature>
<reference evidence="4 5" key="1">
    <citation type="journal article" date="2013" name="Genome Announc.">
        <title>Genome Sequence of the Polycyclic Aromatic Hydrocarbon-Degrading Bacterium Strain Marinobacter nanhaiticus D15-8WT.</title>
        <authorList>
            <person name="Cui Z."/>
            <person name="Gao W."/>
            <person name="Li Q."/>
            <person name="Xu G."/>
            <person name="Zheng L."/>
        </authorList>
    </citation>
    <scope>NUCLEOTIDE SEQUENCE [LARGE SCALE GENOMIC DNA]</scope>
    <source>
        <strain evidence="4 5">D15-8W</strain>
    </source>
</reference>
<dbReference type="Proteomes" id="UP000013165">
    <property type="component" value="Unassembled WGS sequence"/>
</dbReference>
<dbReference type="AlphaFoldDB" id="N6W8A6"/>
<dbReference type="RefSeq" id="WP_004583024.1">
    <property type="nucleotide sequence ID" value="NZ_AP028878.1"/>
</dbReference>
<sequence>MDIREIMNADVKLVTPSTTLKDAAAQMAQRGIGFLPIGEDKLAGTITDRDIALRGVAQGLDVSVTTVADIMTDNVLYCFDDTDVEAVAKNMGEKQVRRMPVVDADKRLVGIVSIGDMVPHLQADTCKNVFAGITAHSKAA</sequence>
<gene>
    <name evidence="4" type="ORF">J057_02350</name>
</gene>
<dbReference type="STRING" id="626887.J057_02350"/>